<organism evidence="1 2">
    <name type="scientific">Nitratidesulfovibrio vulgaris (strain DP4)</name>
    <name type="common">Desulfovibrio vulgaris</name>
    <dbReference type="NCBI Taxonomy" id="391774"/>
    <lineage>
        <taxon>Bacteria</taxon>
        <taxon>Pseudomonadati</taxon>
        <taxon>Thermodesulfobacteriota</taxon>
        <taxon>Desulfovibrionia</taxon>
        <taxon>Desulfovibrionales</taxon>
        <taxon>Desulfovibrionaceae</taxon>
        <taxon>Nitratidesulfovibrio</taxon>
    </lineage>
</organism>
<sequence length="1460" mass="167598">MTKFFYLLRRSLKMGTAKNDVTMLFHIAKKFFQKRIKTKKSGEAFAKIGSAWLTPHGKELAVFWGVRSLLRAEIATTLSEYKCAFAFGKTSPLRQLAFLNNHVPAVVVLTSSSIELPPAIANFLDDKHVFIIKATNIQQALKMLQQRSLHAEKKLRIIECNNATSEQDGIIDNIIYINIPDDIIDIIAEEDKDHRDIFINTTLESNQDNIIKKLNSYTNINAIYAWDEQSIFQNLKTYCDLKNIALATISEKSLIDKLFTSSLPTCQEKDDHTTFALIWNISEADRARISPCLSDYTVLQLNPAIPNDVICRSIIILAKKYPFTFFDYECTMPEKIHNLAKENNIPVYHLHEPLLSKLSYRKPFENPLFVVASKEKTNSLGLPDRATFMSWLDKNETPQAADVLFKRMTHLHNLLRKERKTPEQVITDIQKKNFVLAVWHTEEAEEISFETFIEAISEKMEQENIVCLALTKGKAIDKRACLSGNLRFRTVFLRHAEDFDSLCQHAKEVHVVGSFYGFEALLANCTVVTHGQPFYACFGWTKDLAPEAPIREQKFQDAAFVALFGNDFYAPYTGEKISPDQALALHHLRLRSDFSYIFEQLSGRLGKDERYPTLDLRRKYYHTADLATTQFLFENLPGSDFGILLNSLFNFSYKCIGLKSLFSSLPKKTLFDLLTALATYCRINSLFDMLCDITEQYVEWFSKNTFNENEIYTFYNLYFFLQQSNRYRDLPFPIFIESTKHDIATYKAYARIAIYSCNYDIFYLHFDSLPSMPTGYYASILSYSMEYPYGSREKNIYTRIELRQKVFSALLENIISDEKVGISQNSISLIRYSLNEDLPAIQKYALAVLDEQDKGIKVASSVASILSTLLTAYTARCYYSEAELFLRILSKAEIKKDAYLNQWKRLRKIADGFIPTGMTSAKRKQQIETIIQSNYQACLKKTSLQDIYAYSWRAAIEEFYLKSSEIIARVPQPQKPLGYILIPHFGLFQTAILPVIICALARRGYASIILGTNHLFIQNKNKNDFYKFAYSAVDKPLRLSCPWEIDLKSNKIMAFGINFYDRFVEFIRVQLRIFTIDFNNPIQRSHLQQFMLQADMHLKLCDAVYQLIKKNGVKCGLMSSFLLLLPQSIWLDFIAAKDDENFKAIFCRTALTQKMKEGIAREDVSICAMDMATHPDQRLPFLPTREKFQTWYQNFRRDPESNQILAKLRNSLLCPPPENSPAYARLLEEKASGKKVVFCYSRLLYDLSLRTTDGGPGHANMEDWLHHSIQVAAKNKDIFLVIKPHPHEEEPEFAAMPVERLQDILPALPDNVLLLHPRELKTTQILGIVDMVVIWLGTAISELIAFGVPVVVCSYAGVTDTPFDVETFKDKADYARILNTASCPPPTQDQQDMATGLIKFSKDGHMATPYRYSFFNASNDFRSIPYYDDEAVERYFAEGDPNIEHVVDQILEGFNTPTPL</sequence>
<dbReference type="EMBL" id="CP000527">
    <property type="protein sequence ID" value="ABM29604.1"/>
    <property type="molecule type" value="Genomic_DNA"/>
</dbReference>
<gene>
    <name evidence="1" type="ordered locus">Dvul_2589</name>
</gene>
<dbReference type="Proteomes" id="UP000009173">
    <property type="component" value="Chromosome"/>
</dbReference>
<dbReference type="Pfam" id="PF05159">
    <property type="entry name" value="Capsule_synth"/>
    <property type="match status" value="1"/>
</dbReference>
<dbReference type="InterPro" id="IPR007833">
    <property type="entry name" value="Capsule_polysaccharide_synth"/>
</dbReference>
<dbReference type="HOGENOM" id="CLU_250784_0_0_7"/>
<reference evidence="2" key="1">
    <citation type="journal article" date="2009" name="Environ. Microbiol.">
        <title>Contribution of mobile genetic elements to Desulfovibrio vulgaris genome plasticity.</title>
        <authorList>
            <person name="Walker C.B."/>
            <person name="Stolyar S."/>
            <person name="Chivian D."/>
            <person name="Pinel N."/>
            <person name="Gabster J.A."/>
            <person name="Dehal P.S."/>
            <person name="He Z."/>
            <person name="Yang Z.K."/>
            <person name="Yen H.C."/>
            <person name="Zhou J."/>
            <person name="Wall J.D."/>
            <person name="Hazen T.C."/>
            <person name="Arkin A.P."/>
            <person name="Stahl D.A."/>
        </authorList>
    </citation>
    <scope>NUCLEOTIDE SEQUENCE [LARGE SCALE GENOMIC DNA]</scope>
    <source>
        <strain evidence="2">DP4</strain>
    </source>
</reference>
<accession>A0A0H3AB17</accession>
<evidence type="ECO:0000313" key="1">
    <source>
        <dbReference type="EMBL" id="ABM29604.1"/>
    </source>
</evidence>
<name>A0A0H3AB17_NITV4</name>
<evidence type="ECO:0000313" key="2">
    <source>
        <dbReference type="Proteomes" id="UP000009173"/>
    </source>
</evidence>
<dbReference type="KEGG" id="dvl:Dvul_2589"/>
<dbReference type="GO" id="GO:0000271">
    <property type="term" value="P:polysaccharide biosynthetic process"/>
    <property type="evidence" value="ECO:0007669"/>
    <property type="project" value="InterPro"/>
</dbReference>
<dbReference type="SUPFAM" id="SSF53756">
    <property type="entry name" value="UDP-Glycosyltransferase/glycogen phosphorylase"/>
    <property type="match status" value="1"/>
</dbReference>
<dbReference type="GO" id="GO:0015774">
    <property type="term" value="P:polysaccharide transport"/>
    <property type="evidence" value="ECO:0007669"/>
    <property type="project" value="InterPro"/>
</dbReference>
<proteinExistence type="predicted"/>
<evidence type="ECO:0008006" key="3">
    <source>
        <dbReference type="Google" id="ProtNLM"/>
    </source>
</evidence>
<protein>
    <recommendedName>
        <fullName evidence="3">Capsule polysaccharide biosynthesis protein</fullName>
    </recommendedName>
</protein>